<dbReference type="FunFam" id="3.30.479.30:FF:000004">
    <property type="entry name" value="Putative membrane protease family, stomatin"/>
    <property type="match status" value="1"/>
</dbReference>
<dbReference type="InterPro" id="IPR036013">
    <property type="entry name" value="Band_7/SPFH_dom_sf"/>
</dbReference>
<dbReference type="CDD" id="cd13438">
    <property type="entry name" value="SPFH_eoslipins_u2"/>
    <property type="match status" value="1"/>
</dbReference>
<comment type="similarity">
    <text evidence="1">Belongs to the band 7/mec-2 family.</text>
</comment>
<organism evidence="3 4">
    <name type="scientific">Fictibacillus aquaticus</name>
    <dbReference type="NCBI Taxonomy" id="2021314"/>
    <lineage>
        <taxon>Bacteria</taxon>
        <taxon>Bacillati</taxon>
        <taxon>Bacillota</taxon>
        <taxon>Bacilli</taxon>
        <taxon>Bacillales</taxon>
        <taxon>Fictibacillaceae</taxon>
        <taxon>Fictibacillus</taxon>
    </lineage>
</organism>
<proteinExistence type="inferred from homology"/>
<evidence type="ECO:0000313" key="3">
    <source>
        <dbReference type="EMBL" id="OYD57594.1"/>
    </source>
</evidence>
<dbReference type="SUPFAM" id="SSF117892">
    <property type="entry name" value="Band 7/SPFH domain"/>
    <property type="match status" value="1"/>
</dbReference>
<dbReference type="Pfam" id="PF01145">
    <property type="entry name" value="Band_7"/>
    <property type="match status" value="1"/>
</dbReference>
<dbReference type="SMART" id="SM00244">
    <property type="entry name" value="PHB"/>
    <property type="match status" value="1"/>
</dbReference>
<dbReference type="GO" id="GO:0098552">
    <property type="term" value="C:side of membrane"/>
    <property type="evidence" value="ECO:0007669"/>
    <property type="project" value="UniProtKB-ARBA"/>
</dbReference>
<protein>
    <recommendedName>
        <fullName evidence="2">Band 7 domain-containing protein</fullName>
    </recommendedName>
</protein>
<dbReference type="OrthoDB" id="5501731at2"/>
<feature type="domain" description="Band 7" evidence="2">
    <location>
        <begin position="24"/>
        <end position="183"/>
    </location>
</feature>
<keyword evidence="4" id="KW-1185">Reference proteome</keyword>
<dbReference type="EMBL" id="NOII01000003">
    <property type="protein sequence ID" value="OYD57594.1"/>
    <property type="molecule type" value="Genomic_DNA"/>
</dbReference>
<evidence type="ECO:0000259" key="2">
    <source>
        <dbReference type="SMART" id="SM00244"/>
    </source>
</evidence>
<dbReference type="Gene3D" id="3.30.479.30">
    <property type="entry name" value="Band 7 domain"/>
    <property type="match status" value="1"/>
</dbReference>
<sequence>MFEIILKTGLTLLLLAGSVGIWRALLKSVTIFEYERGVRFHNGKLTEVAGPGKYRYFSTTTRIEVFDMRPQILQINGQEVLTADNVTVKISLAVGYRVIDPKVLLTQYNDYAEYVYTTCQLKLREVISSIEMDDVLSSRRTLNEAIKELVLQEGSLVGLEIISLDIKDMMMSAELKKVFTEVVRTRKEALASLEKARGETATLRSLAKAAKMIENNPELAKLRLLHTIESSQGNTFMIDGK</sequence>
<dbReference type="AlphaFoldDB" id="A0A235F932"/>
<accession>A0A235F932</accession>
<dbReference type="InterPro" id="IPR043202">
    <property type="entry name" value="Band-7_stomatin-like"/>
</dbReference>
<dbReference type="InterPro" id="IPR001107">
    <property type="entry name" value="Band_7"/>
</dbReference>
<gene>
    <name evidence="3" type="ORF">CGZ90_13075</name>
</gene>
<dbReference type="PRINTS" id="PR00721">
    <property type="entry name" value="STOMATIN"/>
</dbReference>
<dbReference type="PANTHER" id="PTHR10264:SF83">
    <property type="entry name" value="BLL5629 PROTEIN"/>
    <property type="match status" value="1"/>
</dbReference>
<reference evidence="3 4" key="1">
    <citation type="submission" date="2017-07" db="EMBL/GenBank/DDBJ databases">
        <title>Fictibacillus sp. nov. GDSW-R2A3 Genome sequencing and assembly.</title>
        <authorList>
            <person name="Mayilraj S."/>
        </authorList>
    </citation>
    <scope>NUCLEOTIDE SEQUENCE [LARGE SCALE GENOMIC DNA]</scope>
    <source>
        <strain evidence="3 4">GDSW-R2A3</strain>
    </source>
</reference>
<name>A0A235F932_9BACL</name>
<dbReference type="InterPro" id="IPR001972">
    <property type="entry name" value="Stomatin_HflK_fam"/>
</dbReference>
<evidence type="ECO:0000313" key="4">
    <source>
        <dbReference type="Proteomes" id="UP000215059"/>
    </source>
</evidence>
<evidence type="ECO:0000256" key="1">
    <source>
        <dbReference type="ARBA" id="ARBA00008164"/>
    </source>
</evidence>
<dbReference type="PANTHER" id="PTHR10264">
    <property type="entry name" value="BAND 7 PROTEIN-RELATED"/>
    <property type="match status" value="1"/>
</dbReference>
<comment type="caution">
    <text evidence="3">The sequence shown here is derived from an EMBL/GenBank/DDBJ whole genome shotgun (WGS) entry which is preliminary data.</text>
</comment>
<dbReference type="Gene3D" id="6.10.250.2090">
    <property type="match status" value="1"/>
</dbReference>
<dbReference type="GO" id="GO:0005886">
    <property type="term" value="C:plasma membrane"/>
    <property type="evidence" value="ECO:0007669"/>
    <property type="project" value="InterPro"/>
</dbReference>
<dbReference type="Proteomes" id="UP000215059">
    <property type="component" value="Unassembled WGS sequence"/>
</dbReference>